<evidence type="ECO:0000256" key="1">
    <source>
        <dbReference type="ARBA" id="ARBA00004651"/>
    </source>
</evidence>
<dbReference type="InterPro" id="IPR001185">
    <property type="entry name" value="MS_channel"/>
</dbReference>
<reference evidence="11 12" key="1">
    <citation type="submission" date="2018-03" db="EMBL/GenBank/DDBJ databases">
        <title>Genomic Encyclopedia of Archaeal and Bacterial Type Strains, Phase II (KMG-II): from individual species to whole genera.</title>
        <authorList>
            <person name="Goeker M."/>
        </authorList>
    </citation>
    <scope>NUCLEOTIDE SEQUENCE [LARGE SCALE GENOMIC DNA]</scope>
    <source>
        <strain evidence="11 12">DSM 44889</strain>
    </source>
</reference>
<dbReference type="GO" id="GO:0008381">
    <property type="term" value="F:mechanosensitive monoatomic ion channel activity"/>
    <property type="evidence" value="ECO:0007669"/>
    <property type="project" value="InterPro"/>
</dbReference>
<sequence>MKGFREFILRGNVVDLAIAVLIGAAFGALVKSFTDDMLTPLLGVFGGVQDFSSLHFAINGSEFRIGAFINAVIAFLITSAILYFFVVKPVNVLMSRYRTEPEPKAPVHDCPECLSKIPVKATRCAFCTAEVAPAA</sequence>
<comment type="similarity">
    <text evidence="2">Belongs to the MscL family.</text>
</comment>
<evidence type="ECO:0000313" key="11">
    <source>
        <dbReference type="EMBL" id="PWJ54001.1"/>
    </source>
</evidence>
<organism evidence="11 12">
    <name type="scientific">Quadrisphaera granulorum</name>
    <dbReference type="NCBI Taxonomy" id="317664"/>
    <lineage>
        <taxon>Bacteria</taxon>
        <taxon>Bacillati</taxon>
        <taxon>Actinomycetota</taxon>
        <taxon>Actinomycetes</taxon>
        <taxon>Kineosporiales</taxon>
        <taxon>Kineosporiaceae</taxon>
        <taxon>Quadrisphaera</taxon>
    </lineage>
</organism>
<dbReference type="Gene3D" id="1.10.1200.120">
    <property type="entry name" value="Large-conductance mechanosensitive channel, MscL, domain 1"/>
    <property type="match status" value="1"/>
</dbReference>
<proteinExistence type="inferred from homology"/>
<dbReference type="SUPFAM" id="SSF81330">
    <property type="entry name" value="Gated mechanosensitive channel"/>
    <property type="match status" value="1"/>
</dbReference>
<evidence type="ECO:0000256" key="2">
    <source>
        <dbReference type="ARBA" id="ARBA00007254"/>
    </source>
</evidence>
<protein>
    <submittedName>
        <fullName evidence="11">Large conductance mechanosensitive channel</fullName>
    </submittedName>
</protein>
<dbReference type="InterPro" id="IPR019823">
    <property type="entry name" value="Mechanosensitive_channel_CS"/>
</dbReference>
<dbReference type="Pfam" id="PF01741">
    <property type="entry name" value="MscL"/>
    <property type="match status" value="1"/>
</dbReference>
<keyword evidence="4" id="KW-1003">Cell membrane</keyword>
<dbReference type="NCBIfam" id="TIGR00220">
    <property type="entry name" value="mscL"/>
    <property type="match status" value="1"/>
</dbReference>
<keyword evidence="9" id="KW-0407">Ion channel</keyword>
<comment type="caution">
    <text evidence="11">The sequence shown here is derived from an EMBL/GenBank/DDBJ whole genome shotgun (WGS) entry which is preliminary data.</text>
</comment>
<evidence type="ECO:0000256" key="8">
    <source>
        <dbReference type="ARBA" id="ARBA00023136"/>
    </source>
</evidence>
<dbReference type="PANTHER" id="PTHR30266">
    <property type="entry name" value="MECHANOSENSITIVE CHANNEL MSCL"/>
    <property type="match status" value="1"/>
</dbReference>
<keyword evidence="7" id="KW-0406">Ion transport</keyword>
<keyword evidence="3" id="KW-0813">Transport</keyword>
<evidence type="ECO:0000256" key="4">
    <source>
        <dbReference type="ARBA" id="ARBA00022475"/>
    </source>
</evidence>
<evidence type="ECO:0000256" key="3">
    <source>
        <dbReference type="ARBA" id="ARBA00022448"/>
    </source>
</evidence>
<dbReference type="PANTHER" id="PTHR30266:SF2">
    <property type="entry name" value="LARGE-CONDUCTANCE MECHANOSENSITIVE CHANNEL"/>
    <property type="match status" value="1"/>
</dbReference>
<name>A0A316A839_9ACTN</name>
<evidence type="ECO:0000256" key="6">
    <source>
        <dbReference type="ARBA" id="ARBA00022989"/>
    </source>
</evidence>
<dbReference type="OrthoDB" id="9810350at2"/>
<dbReference type="PRINTS" id="PR01264">
    <property type="entry name" value="MECHCHANNEL"/>
</dbReference>
<dbReference type="InterPro" id="IPR036019">
    <property type="entry name" value="MscL_channel"/>
</dbReference>
<evidence type="ECO:0000256" key="9">
    <source>
        <dbReference type="ARBA" id="ARBA00023303"/>
    </source>
</evidence>
<evidence type="ECO:0000256" key="10">
    <source>
        <dbReference type="SAM" id="Phobius"/>
    </source>
</evidence>
<evidence type="ECO:0000313" key="12">
    <source>
        <dbReference type="Proteomes" id="UP000245469"/>
    </source>
</evidence>
<dbReference type="EMBL" id="QGDQ01000009">
    <property type="protein sequence ID" value="PWJ54001.1"/>
    <property type="molecule type" value="Genomic_DNA"/>
</dbReference>
<evidence type="ECO:0000256" key="5">
    <source>
        <dbReference type="ARBA" id="ARBA00022692"/>
    </source>
</evidence>
<evidence type="ECO:0000256" key="7">
    <source>
        <dbReference type="ARBA" id="ARBA00023065"/>
    </source>
</evidence>
<dbReference type="Proteomes" id="UP000245469">
    <property type="component" value="Unassembled WGS sequence"/>
</dbReference>
<keyword evidence="5 10" id="KW-0812">Transmembrane</keyword>
<dbReference type="InterPro" id="IPR037673">
    <property type="entry name" value="MSC/AndL"/>
</dbReference>
<accession>A0A316A839</accession>
<comment type="subcellular location">
    <subcellularLocation>
        <location evidence="1">Cell membrane</location>
        <topology evidence="1">Multi-pass membrane protein</topology>
    </subcellularLocation>
</comment>
<keyword evidence="12" id="KW-1185">Reference proteome</keyword>
<dbReference type="RefSeq" id="WP_109773995.1">
    <property type="nucleotide sequence ID" value="NZ_QGDQ01000009.1"/>
</dbReference>
<keyword evidence="6 10" id="KW-1133">Transmembrane helix</keyword>
<keyword evidence="8 10" id="KW-0472">Membrane</keyword>
<feature type="transmembrane region" description="Helical" evidence="10">
    <location>
        <begin position="12"/>
        <end position="30"/>
    </location>
</feature>
<dbReference type="PROSITE" id="PS01327">
    <property type="entry name" value="MSCL"/>
    <property type="match status" value="1"/>
</dbReference>
<dbReference type="AlphaFoldDB" id="A0A316A839"/>
<feature type="transmembrane region" description="Helical" evidence="10">
    <location>
        <begin position="65"/>
        <end position="86"/>
    </location>
</feature>
<gene>
    <name evidence="11" type="ORF">BXY45_10983</name>
</gene>
<dbReference type="GO" id="GO:0005886">
    <property type="term" value="C:plasma membrane"/>
    <property type="evidence" value="ECO:0007669"/>
    <property type="project" value="UniProtKB-SubCell"/>
</dbReference>